<keyword evidence="4" id="KW-1185">Reference proteome</keyword>
<dbReference type="Gene3D" id="2.40.50.320">
    <property type="entry name" value="Copper binding periplasmic protein CusF"/>
    <property type="match status" value="1"/>
</dbReference>
<evidence type="ECO:0000313" key="4">
    <source>
        <dbReference type="Proteomes" id="UP000044625"/>
    </source>
</evidence>
<dbReference type="NCBIfam" id="NF007348">
    <property type="entry name" value="PRK09838.1"/>
    <property type="match status" value="1"/>
</dbReference>
<feature type="signal peptide" evidence="1">
    <location>
        <begin position="1"/>
        <end position="22"/>
    </location>
</feature>
<gene>
    <name evidence="2" type="primary">cusF</name>
    <name evidence="2" type="ORF">ERS008529_02454</name>
    <name evidence="3" type="ORF">ERS137968_02830</name>
</gene>
<evidence type="ECO:0000313" key="3">
    <source>
        <dbReference type="EMBL" id="CRY67746.1"/>
    </source>
</evidence>
<protein>
    <submittedName>
        <fullName evidence="2 3">Efflux system protein</fullName>
    </submittedName>
</protein>
<dbReference type="InterPro" id="IPR042230">
    <property type="entry name" value="CusF_sf"/>
</dbReference>
<accession>A0A0T9Q131</accession>
<keyword evidence="1" id="KW-0732">Signal</keyword>
<reference evidence="2" key="1">
    <citation type="submission" date="2015-03" db="EMBL/GenBank/DDBJ databases">
        <authorList>
            <person name="Murphy D."/>
        </authorList>
    </citation>
    <scope>NUCLEOTIDE SEQUENCE [LARGE SCALE GENOMIC DNA]</scope>
    <source>
        <strain evidence="2">A125KOH2</strain>
    </source>
</reference>
<name>A0A0T9Q131_9GAMM</name>
<reference evidence="3 4" key="3">
    <citation type="submission" date="2015-03" db="EMBL/GenBank/DDBJ databases">
        <authorList>
            <consortium name="Pathogen Informatics"/>
            <person name="Murphy D."/>
        </authorList>
    </citation>
    <scope>NUCLEOTIDE SEQUENCE [LARGE SCALE GENOMIC DNA]</scope>
    <source>
        <strain evidence="4">type strain: CIP110230</strain>
        <strain evidence="3">Type strain: CIP110230</strain>
    </source>
</reference>
<dbReference type="AlphaFoldDB" id="A0A0T9Q131"/>
<reference evidence="5" key="2">
    <citation type="submission" date="2015-03" db="EMBL/GenBank/DDBJ databases">
        <authorList>
            <consortium name="Pathogen Informatics"/>
        </authorList>
    </citation>
    <scope>NUCLEOTIDE SEQUENCE [LARGE SCALE GENOMIC DNA]</scope>
    <source>
        <strain evidence="5">A125KOH2</strain>
    </source>
</reference>
<sequence>MRNVLTVTLLSLFSVLAFTVQATESHHSDPSQTAQSAVQEDVISATGVIKEIDFDTKKVTIIHEAIPAISWPAMTMRFTFTSPEMLSGIKVGNNVDFDFIQQGNISLLKNIKVNES</sequence>
<dbReference type="STRING" id="1288385.ERS137968_02830"/>
<dbReference type="EMBL" id="CWJL01000014">
    <property type="protein sequence ID" value="CRY67746.1"/>
    <property type="molecule type" value="Genomic_DNA"/>
</dbReference>
<proteinExistence type="predicted"/>
<organism evidence="2 5">
    <name type="scientific">Yersinia pekkanenii</name>
    <dbReference type="NCBI Taxonomy" id="1288385"/>
    <lineage>
        <taxon>Bacteria</taxon>
        <taxon>Pseudomonadati</taxon>
        <taxon>Pseudomonadota</taxon>
        <taxon>Gammaproteobacteria</taxon>
        <taxon>Enterobacterales</taxon>
        <taxon>Yersiniaceae</taxon>
        <taxon>Yersinia</taxon>
    </lineage>
</organism>
<dbReference type="OrthoDB" id="5771277at2"/>
<evidence type="ECO:0000256" key="1">
    <source>
        <dbReference type="SAM" id="SignalP"/>
    </source>
</evidence>
<feature type="chain" id="PRO_5006694970" evidence="1">
    <location>
        <begin position="23"/>
        <end position="116"/>
    </location>
</feature>
<dbReference type="Proteomes" id="UP000044625">
    <property type="component" value="Unassembled WGS sequence"/>
</dbReference>
<dbReference type="RefSeq" id="WP_049613523.1">
    <property type="nucleotide sequence ID" value="NZ_CAWMMU010000014.1"/>
</dbReference>
<dbReference type="Proteomes" id="UP000045840">
    <property type="component" value="Unassembled WGS sequence"/>
</dbReference>
<dbReference type="InterPro" id="IPR021647">
    <property type="entry name" value="CusF_Ec"/>
</dbReference>
<evidence type="ECO:0000313" key="5">
    <source>
        <dbReference type="Proteomes" id="UP000045840"/>
    </source>
</evidence>
<evidence type="ECO:0000313" key="2">
    <source>
        <dbReference type="EMBL" id="CNH91300.1"/>
    </source>
</evidence>
<dbReference type="Pfam" id="PF11604">
    <property type="entry name" value="CusF_Ec"/>
    <property type="match status" value="1"/>
</dbReference>
<dbReference type="EMBL" id="CQAZ01000020">
    <property type="protein sequence ID" value="CNH91300.1"/>
    <property type="molecule type" value="Genomic_DNA"/>
</dbReference>